<dbReference type="Pfam" id="PF09754">
    <property type="entry name" value="PAC2"/>
    <property type="match status" value="1"/>
</dbReference>
<accession>A0A1H6FMJ4</accession>
<organism evidence="2 3">
    <name type="scientific">Thermoleophilum album</name>
    <dbReference type="NCBI Taxonomy" id="29539"/>
    <lineage>
        <taxon>Bacteria</taxon>
        <taxon>Bacillati</taxon>
        <taxon>Actinomycetota</taxon>
        <taxon>Thermoleophilia</taxon>
        <taxon>Thermoleophilales</taxon>
        <taxon>Thermoleophilaceae</taxon>
        <taxon>Thermoleophilum</taxon>
    </lineage>
</organism>
<proteinExistence type="predicted"/>
<name>A0A1H6FMJ4_THEAL</name>
<dbReference type="Gene3D" id="3.40.50.10900">
    <property type="entry name" value="PAC-like subunit"/>
    <property type="match status" value="1"/>
</dbReference>
<dbReference type="AlphaFoldDB" id="A0A1H6FMJ4"/>
<feature type="coiled-coil region" evidence="1">
    <location>
        <begin position="215"/>
        <end position="242"/>
    </location>
</feature>
<dbReference type="PANTHER" id="PTHR35610">
    <property type="entry name" value="3-ISOPROPYLMALATE DEHYDRATASE-RELATED"/>
    <property type="match status" value="1"/>
</dbReference>
<dbReference type="Proteomes" id="UP000222056">
    <property type="component" value="Unassembled WGS sequence"/>
</dbReference>
<reference evidence="3" key="1">
    <citation type="submission" date="2016-10" db="EMBL/GenBank/DDBJ databases">
        <authorList>
            <person name="Varghese N."/>
            <person name="Submissions S."/>
        </authorList>
    </citation>
    <scope>NUCLEOTIDE SEQUENCE [LARGE SCALE GENOMIC DNA]</scope>
    <source>
        <strain evidence="3">ATCC 35263</strain>
    </source>
</reference>
<dbReference type="RefSeq" id="WP_177169307.1">
    <property type="nucleotide sequence ID" value="NZ_FNWJ01000001.1"/>
</dbReference>
<protein>
    <submittedName>
        <fullName evidence="2">Proteasome assembly chaperone (PAC2) family protein</fullName>
    </submittedName>
</protein>
<dbReference type="InterPro" id="IPR038389">
    <property type="entry name" value="PSMG2_sf"/>
</dbReference>
<dbReference type="STRING" id="29539.SAMN02745716_0758"/>
<evidence type="ECO:0000313" key="2">
    <source>
        <dbReference type="EMBL" id="SEH11410.1"/>
    </source>
</evidence>
<dbReference type="SUPFAM" id="SSF159659">
    <property type="entry name" value="Cgl1923-like"/>
    <property type="match status" value="1"/>
</dbReference>
<keyword evidence="1" id="KW-0175">Coiled coil</keyword>
<dbReference type="InterPro" id="IPR019151">
    <property type="entry name" value="Proteasome_assmbl_chaperone_2"/>
</dbReference>
<dbReference type="PIRSF" id="PIRSF028754">
    <property type="entry name" value="UCP028754"/>
    <property type="match status" value="1"/>
</dbReference>
<keyword evidence="3" id="KW-1185">Reference proteome</keyword>
<dbReference type="PANTHER" id="PTHR35610:SF7">
    <property type="entry name" value="3-ISOPROPYLMALATE DEHYDRATASE"/>
    <property type="match status" value="1"/>
</dbReference>
<dbReference type="InterPro" id="IPR008492">
    <property type="entry name" value="Rv2714-like"/>
</dbReference>
<dbReference type="EMBL" id="FNWJ01000001">
    <property type="protein sequence ID" value="SEH11410.1"/>
    <property type="molecule type" value="Genomic_DNA"/>
</dbReference>
<keyword evidence="2" id="KW-0647">Proteasome</keyword>
<evidence type="ECO:0000313" key="3">
    <source>
        <dbReference type="Proteomes" id="UP000222056"/>
    </source>
</evidence>
<evidence type="ECO:0000256" key="1">
    <source>
        <dbReference type="SAM" id="Coils"/>
    </source>
</evidence>
<sequence length="298" mass="32425">MSSPLIVDELPLARRPVLVCAFEGWNDAGDAASCAVDFIHRRLGAREFAHIDPEEFYDFTAVRPTVSLTADGKRELTWPRNVFSFAEVPGADGDLIVLRGVEPSLRWRTYTRLVLDLAERLNVRLVVSLGSLLADVPHTRPVTITGFASDPSVLDRLGVSRSSYEGPTGIVGVLHHACAQAGLAAISLWASAPHYVAATPNTKVALALVRAFEGAAKVVVEASELEQAAEEYERRVTAAVQQDPEARAFVERLESAADDDEELAGPRRIPSGDTIARDFQRFLRQRGSGRKPGDDEQG</sequence>
<dbReference type="GO" id="GO:0000502">
    <property type="term" value="C:proteasome complex"/>
    <property type="evidence" value="ECO:0007669"/>
    <property type="project" value="UniProtKB-KW"/>
</dbReference>
<gene>
    <name evidence="2" type="ORF">SAMN02745716_0758</name>
</gene>